<accession>A0A1B9I738</accession>
<gene>
    <name evidence="1" type="ORF">I206_02077</name>
    <name evidence="2" type="ORF">I206_104544</name>
</gene>
<reference evidence="1" key="3">
    <citation type="submission" date="2016-07" db="EMBL/GenBank/DDBJ databases">
        <title>Evolution of pathogenesis and genome organization in the Tremellales.</title>
        <authorList>
            <person name="Cuomo C."/>
            <person name="Litvintseva A."/>
            <person name="Heitman J."/>
            <person name="Chen Y."/>
            <person name="Sun S."/>
            <person name="Springer D."/>
            <person name="Dromer F."/>
            <person name="Young S."/>
            <person name="Zeng Q."/>
            <person name="Chapman S."/>
            <person name="Gujja S."/>
            <person name="Saif S."/>
            <person name="Birren B."/>
        </authorList>
    </citation>
    <scope>NUCLEOTIDE SEQUENCE</scope>
    <source>
        <strain evidence="1">CBS 10737</strain>
    </source>
</reference>
<keyword evidence="3" id="KW-1185">Reference proteome</keyword>
<dbReference type="EMBL" id="CP144524">
    <property type="protein sequence ID" value="WWC70593.1"/>
    <property type="molecule type" value="Genomic_DNA"/>
</dbReference>
<dbReference type="KEGG" id="kpin:30170446"/>
<reference evidence="2" key="4">
    <citation type="submission" date="2024-02" db="EMBL/GenBank/DDBJ databases">
        <title>Comparative genomics of Cryptococcus and Kwoniella reveals pathogenesis evolution and contrasting modes of karyotype evolution via chromosome fusion or intercentromeric recombination.</title>
        <authorList>
            <person name="Coelho M.A."/>
            <person name="David-Palma M."/>
            <person name="Shea T."/>
            <person name="Bowers K."/>
            <person name="McGinley-Smith S."/>
            <person name="Mohammad A.W."/>
            <person name="Gnirke A."/>
            <person name="Yurkov A.M."/>
            <person name="Nowrousian M."/>
            <person name="Sun S."/>
            <person name="Cuomo C.A."/>
            <person name="Heitman J."/>
        </authorList>
    </citation>
    <scope>NUCLEOTIDE SEQUENCE</scope>
    <source>
        <strain evidence="2">CBS 10737</strain>
    </source>
</reference>
<evidence type="ECO:0000313" key="2">
    <source>
        <dbReference type="EMBL" id="WWC70593.1"/>
    </source>
</evidence>
<dbReference type="GeneID" id="30170446"/>
<reference evidence="1" key="1">
    <citation type="submission" date="2013-07" db="EMBL/GenBank/DDBJ databases">
        <title>The Genome Sequence of Cryptococcus pinus CBS10737.</title>
        <authorList>
            <consortium name="The Broad Institute Genome Sequencing Platform"/>
            <person name="Cuomo C."/>
            <person name="Litvintseva A."/>
            <person name="Chen Y."/>
            <person name="Heitman J."/>
            <person name="Sun S."/>
            <person name="Springer D."/>
            <person name="Dromer F."/>
            <person name="Young S.K."/>
            <person name="Zeng Q."/>
            <person name="Gargeya S."/>
            <person name="Fitzgerald M."/>
            <person name="Abouelleil A."/>
            <person name="Alvarado L."/>
            <person name="Berlin A.M."/>
            <person name="Chapman S.B."/>
            <person name="Dewar J."/>
            <person name="Goldberg J."/>
            <person name="Griggs A."/>
            <person name="Gujja S."/>
            <person name="Hansen M."/>
            <person name="Howarth C."/>
            <person name="Imamovic A."/>
            <person name="Larimer J."/>
            <person name="McCowan C."/>
            <person name="Murphy C."/>
            <person name="Pearson M."/>
            <person name="Priest M."/>
            <person name="Roberts A."/>
            <person name="Saif S."/>
            <person name="Shea T."/>
            <person name="Sykes S."/>
            <person name="Wortman J."/>
            <person name="Nusbaum C."/>
            <person name="Birren B."/>
        </authorList>
    </citation>
    <scope>NUCLEOTIDE SEQUENCE [LARGE SCALE GENOMIC DNA]</scope>
    <source>
        <strain evidence="1">CBS 10737</strain>
    </source>
</reference>
<dbReference type="AlphaFoldDB" id="A0A1B9I738"/>
<name>A0A1B9I738_9TREE</name>
<evidence type="ECO:0008006" key="4">
    <source>
        <dbReference type="Google" id="ProtNLM"/>
    </source>
</evidence>
<evidence type="ECO:0000313" key="3">
    <source>
        <dbReference type="Proteomes" id="UP000094020"/>
    </source>
</evidence>
<dbReference type="RefSeq" id="XP_019012582.1">
    <property type="nucleotide sequence ID" value="XM_019153842.1"/>
</dbReference>
<organism evidence="1">
    <name type="scientific">Kwoniella pini CBS 10737</name>
    <dbReference type="NCBI Taxonomy" id="1296096"/>
    <lineage>
        <taxon>Eukaryota</taxon>
        <taxon>Fungi</taxon>
        <taxon>Dikarya</taxon>
        <taxon>Basidiomycota</taxon>
        <taxon>Agaricomycotina</taxon>
        <taxon>Tremellomycetes</taxon>
        <taxon>Tremellales</taxon>
        <taxon>Cryptococcaceae</taxon>
        <taxon>Kwoniella</taxon>
    </lineage>
</organism>
<protein>
    <recommendedName>
        <fullName evidence="4">F-box domain-containing protein</fullName>
    </recommendedName>
</protein>
<dbReference type="Proteomes" id="UP000094020">
    <property type="component" value="Chromosome 6"/>
</dbReference>
<dbReference type="OrthoDB" id="2563484at2759"/>
<sequence>MTLDIQLSHSDQILSGILSTLPEELNHMILSSFATQSFENLKCVTLLSTGNYTFFAPILFKSLELNKEQGCLSILWSIDAIGNQQDESDEQITNHGRECRKQHERFGIIASSTKKLSITHEEVIKALGNILKSPINYRLFKNVDELIIRNLNDRNNHNMHLPNDQYIKTIFNSTLPKKVCLDLGIPFANTWKRIINDLSQGSLDSVEEFIQHGIPISNLEVKLIILNDIKIQRFFLEDYIVPSIGQTSLCIQYEMSSSQAIFNRILPEEIHVYANWNGIHGLPLKLVDSNIPYMTDLRKLTFLHDFEDHHVCEICGKD</sequence>
<evidence type="ECO:0000313" key="1">
    <source>
        <dbReference type="EMBL" id="OCF51363.1"/>
    </source>
</evidence>
<reference evidence="2" key="2">
    <citation type="submission" date="2013-07" db="EMBL/GenBank/DDBJ databases">
        <authorList>
            <consortium name="The Broad Institute Genome Sequencing Platform"/>
            <person name="Cuomo C."/>
            <person name="Litvintseva A."/>
            <person name="Chen Y."/>
            <person name="Heitman J."/>
            <person name="Sun S."/>
            <person name="Springer D."/>
            <person name="Dromer F."/>
            <person name="Young S.K."/>
            <person name="Zeng Q."/>
            <person name="Gargeya S."/>
            <person name="Fitzgerald M."/>
            <person name="Abouelleil A."/>
            <person name="Alvarado L."/>
            <person name="Berlin A.M."/>
            <person name="Chapman S.B."/>
            <person name="Dewar J."/>
            <person name="Goldberg J."/>
            <person name="Griggs A."/>
            <person name="Gujja S."/>
            <person name="Hansen M."/>
            <person name="Howarth C."/>
            <person name="Imamovic A."/>
            <person name="Larimer J."/>
            <person name="McCowan C."/>
            <person name="Murphy C."/>
            <person name="Pearson M."/>
            <person name="Priest M."/>
            <person name="Roberts A."/>
            <person name="Saif S."/>
            <person name="Shea T."/>
            <person name="Sykes S."/>
            <person name="Wortman J."/>
            <person name="Nusbaum C."/>
            <person name="Birren B."/>
        </authorList>
    </citation>
    <scope>NUCLEOTIDE SEQUENCE</scope>
    <source>
        <strain evidence="2">CBS 10737</strain>
    </source>
</reference>
<proteinExistence type="predicted"/>
<dbReference type="EMBL" id="KV700115">
    <property type="protein sequence ID" value="OCF51363.1"/>
    <property type="molecule type" value="Genomic_DNA"/>
</dbReference>